<feature type="compositionally biased region" description="Low complexity" evidence="7">
    <location>
        <begin position="1047"/>
        <end position="1056"/>
    </location>
</feature>
<feature type="compositionally biased region" description="Basic and acidic residues" evidence="7">
    <location>
        <begin position="1895"/>
        <end position="1912"/>
    </location>
</feature>
<dbReference type="STRING" id="13706.A0A1X2H2Q6"/>
<keyword evidence="2" id="KW-0547">Nucleotide-binding</keyword>
<dbReference type="GO" id="GO:0001147">
    <property type="term" value="F:transcription termination site sequence-specific DNA binding"/>
    <property type="evidence" value="ECO:0007669"/>
    <property type="project" value="TreeGrafter"/>
</dbReference>
<evidence type="ECO:0008006" key="14">
    <source>
        <dbReference type="Google" id="ProtNLM"/>
    </source>
</evidence>
<dbReference type="InterPro" id="IPR041677">
    <property type="entry name" value="DNA2/NAM7_AAA_11"/>
</dbReference>
<dbReference type="GO" id="GO:0005524">
    <property type="term" value="F:ATP binding"/>
    <property type="evidence" value="ECO:0007669"/>
    <property type="project" value="UniProtKB-KW"/>
</dbReference>
<evidence type="ECO:0000256" key="1">
    <source>
        <dbReference type="ARBA" id="ARBA00007913"/>
    </source>
</evidence>
<dbReference type="Pfam" id="PF23576">
    <property type="entry name" value="SEN1_barrel"/>
    <property type="match status" value="1"/>
</dbReference>
<dbReference type="GO" id="GO:0004386">
    <property type="term" value="F:helicase activity"/>
    <property type="evidence" value="ECO:0007669"/>
    <property type="project" value="UniProtKB-KW"/>
</dbReference>
<evidence type="ECO:0000259" key="8">
    <source>
        <dbReference type="Pfam" id="PF12726"/>
    </source>
</evidence>
<dbReference type="OMA" id="MINADIF"/>
<dbReference type="InterPro" id="IPR056474">
    <property type="entry name" value="SEN1_barrel"/>
</dbReference>
<dbReference type="GO" id="GO:0006369">
    <property type="term" value="P:termination of RNA polymerase II transcription"/>
    <property type="evidence" value="ECO:0007669"/>
    <property type="project" value="TreeGrafter"/>
</dbReference>
<comment type="similarity">
    <text evidence="1">Belongs to the DNA2/NAM7 helicase family.</text>
</comment>
<evidence type="ECO:0000259" key="11">
    <source>
        <dbReference type="Pfam" id="PF23576"/>
    </source>
</evidence>
<proteinExistence type="inferred from homology"/>
<dbReference type="PANTHER" id="PTHR10887:SF495">
    <property type="entry name" value="HELICASE SENATAXIN ISOFORM X1-RELATED"/>
    <property type="match status" value="1"/>
</dbReference>
<protein>
    <recommendedName>
        <fullName evidence="14">SEN1 N terminal-domain-containing protein</fullName>
    </recommendedName>
</protein>
<dbReference type="Pfam" id="PF13086">
    <property type="entry name" value="AAA_11"/>
    <property type="match status" value="1"/>
</dbReference>
<evidence type="ECO:0000256" key="7">
    <source>
        <dbReference type="SAM" id="MobiDB-lite"/>
    </source>
</evidence>
<gene>
    <name evidence="12" type="ORF">BCR43DRAFT_479100</name>
</gene>
<feature type="coiled-coil region" evidence="6">
    <location>
        <begin position="1489"/>
        <end position="1516"/>
    </location>
</feature>
<keyword evidence="6" id="KW-0175">Coiled coil</keyword>
<evidence type="ECO:0000259" key="9">
    <source>
        <dbReference type="Pfam" id="PF13086"/>
    </source>
</evidence>
<evidence type="ECO:0000256" key="2">
    <source>
        <dbReference type="ARBA" id="ARBA00022741"/>
    </source>
</evidence>
<dbReference type="GO" id="GO:0016787">
    <property type="term" value="F:hydrolase activity"/>
    <property type="evidence" value="ECO:0007669"/>
    <property type="project" value="UniProtKB-KW"/>
</dbReference>
<evidence type="ECO:0000256" key="5">
    <source>
        <dbReference type="ARBA" id="ARBA00022840"/>
    </source>
</evidence>
<feature type="region of interest" description="Disordered" evidence="7">
    <location>
        <begin position="926"/>
        <end position="995"/>
    </location>
</feature>
<dbReference type="GO" id="GO:0005694">
    <property type="term" value="C:chromosome"/>
    <property type="evidence" value="ECO:0007669"/>
    <property type="project" value="UniProtKB-ARBA"/>
</dbReference>
<feature type="compositionally biased region" description="Low complexity" evidence="7">
    <location>
        <begin position="946"/>
        <end position="969"/>
    </location>
</feature>
<dbReference type="InterPro" id="IPR027417">
    <property type="entry name" value="P-loop_NTPase"/>
</dbReference>
<dbReference type="Proteomes" id="UP000242180">
    <property type="component" value="Unassembled WGS sequence"/>
</dbReference>
<evidence type="ECO:0000259" key="10">
    <source>
        <dbReference type="Pfam" id="PF13087"/>
    </source>
</evidence>
<name>A0A1X2H2Q6_SYNRA</name>
<evidence type="ECO:0000256" key="6">
    <source>
        <dbReference type="SAM" id="Coils"/>
    </source>
</evidence>
<feature type="compositionally biased region" description="Polar residues" evidence="7">
    <location>
        <begin position="1940"/>
        <end position="1959"/>
    </location>
</feature>
<feature type="region of interest" description="Disordered" evidence="7">
    <location>
        <begin position="1033"/>
        <end position="1084"/>
    </location>
</feature>
<dbReference type="CDD" id="cd18042">
    <property type="entry name" value="DEXXQc_SETX"/>
    <property type="match status" value="1"/>
</dbReference>
<keyword evidence="4" id="KW-0347">Helicase</keyword>
<accession>A0A1X2H2Q6</accession>
<keyword evidence="13" id="KW-1185">Reference proteome</keyword>
<dbReference type="OrthoDB" id="6513042at2759"/>
<comment type="caution">
    <text evidence="12">The sequence shown here is derived from an EMBL/GenBank/DDBJ whole genome shotgun (WGS) entry which is preliminary data.</text>
</comment>
<dbReference type="EMBL" id="MCGN01000010">
    <property type="protein sequence ID" value="ORY92029.1"/>
    <property type="molecule type" value="Genomic_DNA"/>
</dbReference>
<dbReference type="Pfam" id="PF13087">
    <property type="entry name" value="AAA_12"/>
    <property type="match status" value="1"/>
</dbReference>
<dbReference type="InterPro" id="IPR041679">
    <property type="entry name" value="DNA2/NAM7-like_C"/>
</dbReference>
<feature type="domain" description="DNA2/NAM7 helicase-like C-terminal" evidence="10">
    <location>
        <begin position="1642"/>
        <end position="1838"/>
    </location>
</feature>
<dbReference type="FunFam" id="3.40.50.300:FF:000326">
    <property type="entry name" value="P-loop containing nucleoside triphosphate hydrolase"/>
    <property type="match status" value="1"/>
</dbReference>
<dbReference type="InParanoid" id="A0A1X2H2Q6"/>
<feature type="region of interest" description="Disordered" evidence="7">
    <location>
        <begin position="1876"/>
        <end position="2042"/>
    </location>
</feature>
<dbReference type="Gene3D" id="3.40.50.300">
    <property type="entry name" value="P-loop containing nucleotide triphosphate hydrolases"/>
    <property type="match status" value="2"/>
</dbReference>
<sequence length="2042" mass="229060">MSTLAGTDGIASVSVLHRLLKEKHDNPGDVDAESQFYNKTLEYLMSRQANPHWWCSEDLRLIVLETLWLFSLPPHESIDRYKQALADQLNSCSACIQKYYKSKGTLRQRYQKVHDPNVLDDFFGKLDAFDTQRVSTSLQKAIDATRLVMNEEIKGIVTSVTLDLRIMRSALCDRPICQLFEKMQTNAAFPTVSPDCISGLVFCSFHHHRIIRMWARKMLNTFEKDHVVLGELDDELRLVPKRISGDLQDDMMVQDRGERWKALHLTLKLLPAELVQILFNESSVSSPSLIMKQLASTSVPWFNEILRVLPVLFDRLGRSFWAQEYADDAYERLSNQIFKHPCFLEACKIARADVCNTIQLRDGTPYPPDKLAVRVKGTLDWTLPFWKSLPANASKDRILNQFMDTLLGYFQLDHWSLMGKASAAGLGCEILLTTPEMPDLRQDHVKTLLLFACMHPTQLPLPLQGTPALAVRVLQVVLPRAASKLQANVLLAVSQAEPDQKPFVPSVFWRNLADICKNHTLASQCSMPVLRAYCQIATVDVPVLDIVAQTTPLMQDIELLRESVQAALKSTLSETWDERHQTVFHADNLRAILQLLVSPHAGMRAAAKQLMTPPGARFSDNVFVHIFNESMLAAFEGFIAVLSDFNTISIPIASLDVFQFVEPLSQSLLNVADYIGSTREQKLRRLVVNDGGETDSFVVRRFWDEVWRTMNLMFSYGLKWAETHKPKQVVKSMIEVMSVALQIVQIHPALEKLLDDDASDNPIDGGLSFVQMNESVDSLSHWAYVTRTDLLEKLVPLTTMILQQLHSQRLKISLEAYDRLMTAATGSNTTRLSESEKEELFIALSAHEPNNAVFVDDFDDDDIAWDDVPMPEVASPAATTTTTSATSSTAADFAAIIDAPDEFDVPGFEDLDLSGVTDDWLEGKVQGDDMQVDSPPPSERNVPVRTTTAQTAKPTTAAVTTTAKPSVPTRIFPPGTLRPSRVAPSGFTPNQRGARPAVYAVTSTGRRLKQPSMGFSSKMRNLREEFRAERRLVEASRAPSARRRVTSDSGSSSDSSSSDEEDGGKRGLLSLVEDTPMTMPAEKPKRSTILIETPATSLYFQKRQKLQEATMQRRKIRPSIHPFLKTLLDWDILKGGEIPPKSYMSRYRTLPDAYASYQEYLDVFEPLHALEFWEHIQAARRSAALEDVVSQCEVETRSHIDEFVDLTFKLAPSAASGFGSGDLVCVGRRFGNQFFRSKFDTFGDERKEEYFLGKVMHLNQRKGGSSMTLRCYFGRDRILLLNTLTPKSRWCILRLTSILTEEREYAALRGLEYYTLSKEILDPPPTPAITASEALINECIRKYKVNRPQAYAIVGTHKKTHGFTLIQGPPGTGKTKTILALIISLLNESHEVRRRQQGGGTSIGPESYGGRSKLLVCAPSNAAVDEIAKRLKQGVSLASGIAKPKVVRIGNPETTNTSVQDLLIDRLVEQELASMDDNNENDTDFREKREKLLGEISAIRLQLDEIERTLNDTSKADMTHRDHILRRQALTASLQQKRSLLKTISDDQRMHVRQVEAVKMRSRQKVLNEADVICATLSGAGHEMLTSMDLTFSAVIVDEAAQAVEVSALIPLKYNCSRCVLVGDPKQLPPTVTSLTASKYNYEQSLFMRLQKAAPDSVHLLSIQYRMHPTISELPSNLFYQGRLSDGPDMAKVSRAVWHADPTFGPYRFFNVEGQEKQSHSMSMYNSAEALAALHLVDRLVRSNGKVKFASRIGVITPYKQQLSHLKLTFSRHYGPGVLKVIDFNTVDGFQGQEKDIIIFSCVRAFAGHGSIGFLADQRRMNVGLTRARCSLFVLGHEPSLRTNSYWDYLIQDAHQRHVVSKVSKPYFDHLLEKGSSPPNLFESERHTPAHRHYEHAIDIRPPKRRFEDEPPARPASRPRVEPRPSPHARVKREEEALASVQTILKSSHLPPSSTSAPTDSRRPKDHAQTSSPSPPSPRPPATPQARSRAPPRKKMNLQEYRAKFGTPKGSSQQHASNLFIPRKPKNPSSGTKILPPSVQED</sequence>
<dbReference type="SUPFAM" id="SSF52540">
    <property type="entry name" value="P-loop containing nucleoside triphosphate hydrolases"/>
    <property type="match status" value="1"/>
</dbReference>
<evidence type="ECO:0000313" key="13">
    <source>
        <dbReference type="Proteomes" id="UP000242180"/>
    </source>
</evidence>
<organism evidence="12 13">
    <name type="scientific">Syncephalastrum racemosum</name>
    <name type="common">Filamentous fungus</name>
    <dbReference type="NCBI Taxonomy" id="13706"/>
    <lineage>
        <taxon>Eukaryota</taxon>
        <taxon>Fungi</taxon>
        <taxon>Fungi incertae sedis</taxon>
        <taxon>Mucoromycota</taxon>
        <taxon>Mucoromycotina</taxon>
        <taxon>Mucoromycetes</taxon>
        <taxon>Mucorales</taxon>
        <taxon>Syncephalastraceae</taxon>
        <taxon>Syncephalastrum</taxon>
    </lineage>
</organism>
<keyword evidence="5" id="KW-0067">ATP-binding</keyword>
<reference evidence="12 13" key="1">
    <citation type="submission" date="2016-07" db="EMBL/GenBank/DDBJ databases">
        <title>Pervasive Adenine N6-methylation of Active Genes in Fungi.</title>
        <authorList>
            <consortium name="DOE Joint Genome Institute"/>
            <person name="Mondo S.J."/>
            <person name="Dannebaum R.O."/>
            <person name="Kuo R.C."/>
            <person name="Labutti K."/>
            <person name="Haridas S."/>
            <person name="Kuo A."/>
            <person name="Salamov A."/>
            <person name="Ahrendt S.R."/>
            <person name="Lipzen A."/>
            <person name="Sullivan W."/>
            <person name="Andreopoulos W.B."/>
            <person name="Clum A."/>
            <person name="Lindquist E."/>
            <person name="Daum C."/>
            <person name="Ramamoorthy G.K."/>
            <person name="Gryganskyi A."/>
            <person name="Culley D."/>
            <person name="Magnuson J.K."/>
            <person name="James T.Y."/>
            <person name="O'Malley M.A."/>
            <person name="Stajich J.E."/>
            <person name="Spatafora J.W."/>
            <person name="Visel A."/>
            <person name="Grigoriev I.V."/>
        </authorList>
    </citation>
    <scope>NUCLEOTIDE SEQUENCE [LARGE SCALE GENOMIC DNA]</scope>
    <source>
        <strain evidence="12 13">NRRL 2496</strain>
    </source>
</reference>
<dbReference type="FunCoup" id="A0A1X2H2Q6">
    <property type="interactions" value="91"/>
</dbReference>
<dbReference type="CDD" id="cd18808">
    <property type="entry name" value="SF1_C_Upf1"/>
    <property type="match status" value="1"/>
</dbReference>
<dbReference type="Pfam" id="PF12726">
    <property type="entry name" value="SEN1_N"/>
    <property type="match status" value="1"/>
</dbReference>
<evidence type="ECO:0000313" key="12">
    <source>
        <dbReference type="EMBL" id="ORY92029.1"/>
    </source>
</evidence>
<dbReference type="InterPro" id="IPR024481">
    <property type="entry name" value="Helicase_Sen1_N"/>
</dbReference>
<dbReference type="InterPro" id="IPR047187">
    <property type="entry name" value="SF1_C_Upf1"/>
</dbReference>
<evidence type="ECO:0000256" key="3">
    <source>
        <dbReference type="ARBA" id="ARBA00022801"/>
    </source>
</evidence>
<dbReference type="InterPro" id="IPR045055">
    <property type="entry name" value="DNA2/NAM7-like"/>
</dbReference>
<keyword evidence="3" id="KW-0378">Hydrolase</keyword>
<feature type="domain" description="DNA2/NAM7 helicase helicase" evidence="9">
    <location>
        <begin position="1345"/>
        <end position="1634"/>
    </location>
</feature>
<feature type="domain" description="Helicase SEN1 beta-barrel" evidence="11">
    <location>
        <begin position="1189"/>
        <end position="1295"/>
    </location>
</feature>
<dbReference type="PANTHER" id="PTHR10887">
    <property type="entry name" value="DNA2/NAM7 HELICASE FAMILY"/>
    <property type="match status" value="1"/>
</dbReference>
<feature type="compositionally biased region" description="Pro residues" evidence="7">
    <location>
        <begin position="1973"/>
        <end position="1983"/>
    </location>
</feature>
<feature type="domain" description="Helicase Sen1 N-terminal" evidence="8">
    <location>
        <begin position="81"/>
        <end position="761"/>
    </location>
</feature>
<evidence type="ECO:0000256" key="4">
    <source>
        <dbReference type="ARBA" id="ARBA00022806"/>
    </source>
</evidence>
<dbReference type="GO" id="GO:0016604">
    <property type="term" value="C:nuclear body"/>
    <property type="evidence" value="ECO:0007669"/>
    <property type="project" value="TreeGrafter"/>
</dbReference>